<sequence length="114" mass="12875">MDKDKLSVRELTDYVAKRVNENASATLTDIDEDAWRSHARDVVEGVMRSCAERPEMGVRVVCDDSNNPQYNIDNNILSIDVIINDPTVLRKLRIGNDNAKTSVCVLVQKEEKDL</sequence>
<protein>
    <submittedName>
        <fullName evidence="1">Uncharacterized protein</fullName>
    </submittedName>
</protein>
<reference evidence="1 2" key="1">
    <citation type="submission" date="2021-06" db="EMBL/GenBank/DDBJ databases">
        <title>Complete genome sequence of Erwinia phage pEa_SNUABM_30.</title>
        <authorList>
            <person name="Kim S.G."/>
            <person name="Park S.C."/>
        </authorList>
    </citation>
    <scope>NUCLEOTIDE SEQUENCE [LARGE SCALE GENOMIC DNA]</scope>
</reference>
<dbReference type="EMBL" id="MZ443778">
    <property type="protein sequence ID" value="UAW53170.1"/>
    <property type="molecule type" value="Genomic_DNA"/>
</dbReference>
<name>A0AAE9BSU6_9CAUD</name>
<gene>
    <name evidence="1" type="ORF">pEaSNUABM30_00052</name>
</gene>
<accession>A0AAE9BSU6</accession>
<organism evidence="1 2">
    <name type="scientific">Erwinia phage pEa_SNUABM_30</name>
    <dbReference type="NCBI Taxonomy" id="2869553"/>
    <lineage>
        <taxon>Viruses</taxon>
        <taxon>Duplodnaviria</taxon>
        <taxon>Heunggongvirae</taxon>
        <taxon>Uroviricota</taxon>
        <taxon>Caudoviricetes</taxon>
        <taxon>Alexandravirus</taxon>
        <taxon>Alexandravirus SNUABM30</taxon>
    </lineage>
</organism>
<proteinExistence type="predicted"/>
<dbReference type="Proteomes" id="UP000827754">
    <property type="component" value="Segment"/>
</dbReference>
<evidence type="ECO:0000313" key="1">
    <source>
        <dbReference type="EMBL" id="UAW53170.1"/>
    </source>
</evidence>
<keyword evidence="2" id="KW-1185">Reference proteome</keyword>
<evidence type="ECO:0000313" key="2">
    <source>
        <dbReference type="Proteomes" id="UP000827754"/>
    </source>
</evidence>